<dbReference type="InterPro" id="IPR006665">
    <property type="entry name" value="OmpA-like"/>
</dbReference>
<dbReference type="PROSITE" id="PS51123">
    <property type="entry name" value="OMPA_2"/>
    <property type="match status" value="1"/>
</dbReference>
<accession>A0A9P1NXK6</accession>
<dbReference type="Pfam" id="PF00691">
    <property type="entry name" value="OmpA"/>
    <property type="match status" value="1"/>
</dbReference>
<organism evidence="6 7">
    <name type="scientific">Limnospira indica PCC 8005</name>
    <dbReference type="NCBI Taxonomy" id="376219"/>
    <lineage>
        <taxon>Bacteria</taxon>
        <taxon>Bacillati</taxon>
        <taxon>Cyanobacteriota</taxon>
        <taxon>Cyanophyceae</taxon>
        <taxon>Oscillatoriophycideae</taxon>
        <taxon>Oscillatoriales</taxon>
        <taxon>Sirenicapillariaceae</taxon>
        <taxon>Limnospira</taxon>
    </lineage>
</organism>
<proteinExistence type="predicted"/>
<evidence type="ECO:0000256" key="3">
    <source>
        <dbReference type="PROSITE-ProRule" id="PRU00473"/>
    </source>
</evidence>
<evidence type="ECO:0000256" key="1">
    <source>
        <dbReference type="ARBA" id="ARBA00004442"/>
    </source>
</evidence>
<comment type="subcellular location">
    <subcellularLocation>
        <location evidence="1">Cell outer membrane</location>
    </subcellularLocation>
</comment>
<dbReference type="SUPFAM" id="SSF103088">
    <property type="entry name" value="OmpA-like"/>
    <property type="match status" value="1"/>
</dbReference>
<dbReference type="CDD" id="cd07185">
    <property type="entry name" value="OmpA_C-like"/>
    <property type="match status" value="1"/>
</dbReference>
<feature type="region of interest" description="Disordered" evidence="4">
    <location>
        <begin position="150"/>
        <end position="175"/>
    </location>
</feature>
<dbReference type="InterPro" id="IPR006664">
    <property type="entry name" value="OMP_bac"/>
</dbReference>
<feature type="region of interest" description="Disordered" evidence="4">
    <location>
        <begin position="77"/>
        <end position="103"/>
    </location>
</feature>
<evidence type="ECO:0000259" key="5">
    <source>
        <dbReference type="PROSITE" id="PS51123"/>
    </source>
</evidence>
<feature type="region of interest" description="Disordered" evidence="4">
    <location>
        <begin position="1"/>
        <end position="21"/>
    </location>
</feature>
<dbReference type="InterPro" id="IPR036737">
    <property type="entry name" value="OmpA-like_sf"/>
</dbReference>
<keyword evidence="2 3" id="KW-0472">Membrane</keyword>
<gene>
    <name evidence="6" type="ORF">ARTHRO_11704</name>
</gene>
<feature type="domain" description="OmpA-like" evidence="5">
    <location>
        <begin position="175"/>
        <end position="292"/>
    </location>
</feature>
<protein>
    <submittedName>
        <fullName evidence="6">Outer membrane protein, OmpA/MotB family</fullName>
    </submittedName>
</protein>
<keyword evidence="7" id="KW-1185">Reference proteome</keyword>
<reference evidence="6 7" key="1">
    <citation type="submission" date="2014-02" db="EMBL/GenBank/DDBJ databases">
        <authorList>
            <person name="Genoscope - CEA"/>
        </authorList>
    </citation>
    <scope>NUCLEOTIDE SEQUENCE [LARGE SCALE GENOMIC DNA]</scope>
    <source>
        <strain evidence="6 7">PCC 8005</strain>
    </source>
</reference>
<dbReference type="PANTHER" id="PTHR30329">
    <property type="entry name" value="STATOR ELEMENT OF FLAGELLAR MOTOR COMPLEX"/>
    <property type="match status" value="1"/>
</dbReference>
<dbReference type="GO" id="GO:0009279">
    <property type="term" value="C:cell outer membrane"/>
    <property type="evidence" value="ECO:0007669"/>
    <property type="project" value="UniProtKB-SubCell"/>
</dbReference>
<dbReference type="PRINTS" id="PR01021">
    <property type="entry name" value="OMPADOMAIN"/>
</dbReference>
<evidence type="ECO:0000313" key="7">
    <source>
        <dbReference type="Proteomes" id="UP000032946"/>
    </source>
</evidence>
<evidence type="ECO:0000256" key="2">
    <source>
        <dbReference type="ARBA" id="ARBA00023136"/>
    </source>
</evidence>
<dbReference type="PANTHER" id="PTHR30329:SF20">
    <property type="entry name" value="EXPORTED PROTEIN"/>
    <property type="match status" value="1"/>
</dbReference>
<sequence length="292" mass="31818">MAIEGKFMADPKPSKSSPKSNSGVLVGLLSFIFRLLLLGVGSAVAWVVGMAVAQVYPNTSSEMPLTEQLLRREPAYQPSFPDRETPRLTPPKASPTSLTPEVQQTLQPQLQQLQQDLNALIGRTAALEIQIGNSRPAETLERRLQIIEQQLTAPSSPEAENIPPPTPRTARSRSGSGLIMTLPSDILFNPGSSTLRPGANVILDNLIPDLQNYRGAVVRVAGHTDDSARRQQNLVLSSAQAEAVVQYLSNAVDYQAYHWVAIGYGMTRPALENTSDINRQLNRRIEVAITPP</sequence>
<dbReference type="InterPro" id="IPR050330">
    <property type="entry name" value="Bact_OuterMem_StrucFunc"/>
</dbReference>
<dbReference type="Proteomes" id="UP000032946">
    <property type="component" value="Chromosome"/>
</dbReference>
<name>A0A9P1NXK6_9CYAN</name>
<evidence type="ECO:0000313" key="6">
    <source>
        <dbReference type="EMBL" id="CDM94030.1"/>
    </source>
</evidence>
<evidence type="ECO:0000256" key="4">
    <source>
        <dbReference type="SAM" id="MobiDB-lite"/>
    </source>
</evidence>
<dbReference type="Gene3D" id="3.30.1330.60">
    <property type="entry name" value="OmpA-like domain"/>
    <property type="match status" value="1"/>
</dbReference>
<dbReference type="EMBL" id="FO818640">
    <property type="protein sequence ID" value="CDM94030.1"/>
    <property type="molecule type" value="Genomic_DNA"/>
</dbReference>
<dbReference type="AlphaFoldDB" id="A0A9P1NXK6"/>